<feature type="domain" description="DNA methylase N-4/N-6" evidence="6">
    <location>
        <begin position="33"/>
        <end position="103"/>
    </location>
</feature>
<dbReference type="SUPFAM" id="SSF53335">
    <property type="entry name" value="S-adenosyl-L-methionine-dependent methyltransferases"/>
    <property type="match status" value="1"/>
</dbReference>
<accession>A0ABZ2NWU6</accession>
<keyword evidence="9" id="KW-1185">Reference proteome</keyword>
<dbReference type="Proteomes" id="UP001432046">
    <property type="component" value="Chromosome"/>
</dbReference>
<dbReference type="PRINTS" id="PR00508">
    <property type="entry name" value="S21N4MTFRASE"/>
</dbReference>
<keyword evidence="2" id="KW-0808">Transferase</keyword>
<evidence type="ECO:0000256" key="2">
    <source>
        <dbReference type="ARBA" id="ARBA00022679"/>
    </source>
</evidence>
<reference evidence="8" key="2">
    <citation type="submission" date="2024-03" db="EMBL/GenBank/DDBJ databases">
        <authorList>
            <person name="Bromfield E.S.P."/>
            <person name="Cloutier S."/>
        </authorList>
    </citation>
    <scope>NUCLEOTIDE SEQUENCE</scope>
    <source>
        <strain evidence="8">5S5</strain>
    </source>
</reference>
<name>A0ABZ2NWU6_9BRAD</name>
<comment type="similarity">
    <text evidence="4">Belongs to the N(4)/N(6)-methyltransferase family.</text>
</comment>
<evidence type="ECO:0000313" key="9">
    <source>
        <dbReference type="Proteomes" id="UP001432046"/>
    </source>
</evidence>
<dbReference type="GO" id="GO:0008168">
    <property type="term" value="F:methyltransferase activity"/>
    <property type="evidence" value="ECO:0007669"/>
    <property type="project" value="UniProtKB-KW"/>
</dbReference>
<evidence type="ECO:0000256" key="4">
    <source>
        <dbReference type="RuleBase" id="RU362026"/>
    </source>
</evidence>
<feature type="region of interest" description="Disordered" evidence="5">
    <location>
        <begin position="277"/>
        <end position="332"/>
    </location>
</feature>
<dbReference type="Gene3D" id="3.40.50.150">
    <property type="entry name" value="Vaccinia Virus protein VP39"/>
    <property type="match status" value="1"/>
</dbReference>
<proteinExistence type="inferred from homology"/>
<protein>
    <recommendedName>
        <fullName evidence="4">Methyltransferase</fullName>
        <ecNumber evidence="4">2.1.1.-</ecNumber>
    </recommendedName>
</protein>
<dbReference type="EC" id="2.1.1.-" evidence="4"/>
<reference evidence="8" key="1">
    <citation type="journal article" date="2021" name="Int. J. Syst. Evol. Microbiol.">
        <title>Bradyrhizobium septentrionale sp. nov. (sv. septentrionale) and Bradyrhizobium quebecense sp. nov. (sv. septentrionale) associated with legumes native to Canada possess rearranged symbiosis genes and numerous insertion sequences.</title>
        <authorList>
            <person name="Bromfield E.S.P."/>
            <person name="Cloutier S."/>
        </authorList>
    </citation>
    <scope>NUCLEOTIDE SEQUENCE</scope>
    <source>
        <strain evidence="8">5S5</strain>
    </source>
</reference>
<dbReference type="GO" id="GO:0032259">
    <property type="term" value="P:methylation"/>
    <property type="evidence" value="ECO:0007669"/>
    <property type="project" value="UniProtKB-KW"/>
</dbReference>
<dbReference type="Pfam" id="PF22722">
    <property type="entry name" value="NA-iREase1"/>
    <property type="match status" value="1"/>
</dbReference>
<keyword evidence="1 8" id="KW-0489">Methyltransferase</keyword>
<dbReference type="InterPro" id="IPR029063">
    <property type="entry name" value="SAM-dependent_MTases_sf"/>
</dbReference>
<dbReference type="Pfam" id="PF01555">
    <property type="entry name" value="N6_N4_Mtase"/>
    <property type="match status" value="1"/>
</dbReference>
<dbReference type="RefSeq" id="WP_338833863.1">
    <property type="nucleotide sequence ID" value="NZ_CP147711.1"/>
</dbReference>
<gene>
    <name evidence="8" type="ORF">WDK88_40690</name>
</gene>
<dbReference type="EMBL" id="CP147711">
    <property type="protein sequence ID" value="WXC79417.1"/>
    <property type="molecule type" value="Genomic_DNA"/>
</dbReference>
<evidence type="ECO:0000256" key="5">
    <source>
        <dbReference type="SAM" id="MobiDB-lite"/>
    </source>
</evidence>
<evidence type="ECO:0000256" key="1">
    <source>
        <dbReference type="ARBA" id="ARBA00022603"/>
    </source>
</evidence>
<dbReference type="InterPro" id="IPR001091">
    <property type="entry name" value="RM_Methyltransferase"/>
</dbReference>
<evidence type="ECO:0000259" key="6">
    <source>
        <dbReference type="Pfam" id="PF01555"/>
    </source>
</evidence>
<dbReference type="InterPro" id="IPR002941">
    <property type="entry name" value="DNA_methylase_N4/N6"/>
</dbReference>
<dbReference type="InterPro" id="IPR054557">
    <property type="entry name" value="NA-iREase1_dom"/>
</dbReference>
<evidence type="ECO:0000259" key="7">
    <source>
        <dbReference type="Pfam" id="PF22722"/>
    </source>
</evidence>
<comment type="catalytic activity">
    <reaction evidence="3">
        <text>a 2'-deoxyadenosine in DNA + S-adenosyl-L-methionine = an N(6)-methyl-2'-deoxyadenosine in DNA + S-adenosyl-L-homocysteine + H(+)</text>
        <dbReference type="Rhea" id="RHEA:15197"/>
        <dbReference type="Rhea" id="RHEA-COMP:12418"/>
        <dbReference type="Rhea" id="RHEA-COMP:12419"/>
        <dbReference type="ChEBI" id="CHEBI:15378"/>
        <dbReference type="ChEBI" id="CHEBI:57856"/>
        <dbReference type="ChEBI" id="CHEBI:59789"/>
        <dbReference type="ChEBI" id="CHEBI:90615"/>
        <dbReference type="ChEBI" id="CHEBI:90616"/>
        <dbReference type="EC" id="2.1.1.72"/>
    </reaction>
</comment>
<evidence type="ECO:0000313" key="8">
    <source>
        <dbReference type="EMBL" id="WXC79417.1"/>
    </source>
</evidence>
<organism evidence="8 9">
    <name type="scientific">Bradyrhizobium septentrionale</name>
    <dbReference type="NCBI Taxonomy" id="1404411"/>
    <lineage>
        <taxon>Bacteria</taxon>
        <taxon>Pseudomonadati</taxon>
        <taxon>Pseudomonadota</taxon>
        <taxon>Alphaproteobacteria</taxon>
        <taxon>Hyphomicrobiales</taxon>
        <taxon>Nitrobacteraceae</taxon>
        <taxon>Bradyrhizobium</taxon>
    </lineage>
</organism>
<sequence>MNDLISKGLIVQPRPGAVPRFKRYLDTMPGVTVSDDWGDISAINSQAKERLHYPTQKPLQLLERIIATSSKEGDLILDPFCGCGTAIHAAEKMRRRWIGIDVTYLAIQVIQDRFKTWLPHALYEVDGIPRDELSGRKLAALDPYQFQLWAVGRVGGQPRGKGADRGIDGEIIFLRGAKDYGRAIVSVKAGKNVNPDMVRALKGTVEREGAHMGVFVCLDQPSKDMRTEAATGRNIELPGGIRPRIQIVTLDDLLAGPSLGIITNLNTVQVALAAKAEDRKKPKRAPTPAEVRESPPFKYPIRGGKSKVQESLPIDEPLLVAPQPRSKPKRRG</sequence>
<feature type="domain" description="NACHT-associated inactive Restriction Endonuclease 1 sensor" evidence="7">
    <location>
        <begin position="161"/>
        <end position="254"/>
    </location>
</feature>
<evidence type="ECO:0000256" key="3">
    <source>
        <dbReference type="ARBA" id="ARBA00047942"/>
    </source>
</evidence>